<dbReference type="VEuPathDB" id="FungiDB:A1O9_01171"/>
<comment type="function">
    <text evidence="8">Component of the Mediator complex, a coactivator involved in the regulated transcription of nearly all RNA polymerase II-dependent genes. Mediator functions as a bridge to convey information from gene-specific regulatory proteins to the basal RNA polymerase II transcription machinery. Mediator is recruited to promoters by direct interactions with regulatory proteins and serves as a scaffold for the assembly of a functional preinitiation complex with RNA polymerase II and the general transcription factors.</text>
</comment>
<protein>
    <recommendedName>
        <fullName evidence="3 8">Mediator of RNA polymerase II transcription subunit 17</fullName>
    </recommendedName>
    <alternativeName>
        <fullName evidence="7 8">Mediator complex subunit 17</fullName>
    </alternativeName>
</protein>
<dbReference type="GO" id="GO:0006357">
    <property type="term" value="P:regulation of transcription by RNA polymerase II"/>
    <property type="evidence" value="ECO:0007669"/>
    <property type="project" value="InterPro"/>
</dbReference>
<dbReference type="GO" id="GO:0003712">
    <property type="term" value="F:transcription coregulator activity"/>
    <property type="evidence" value="ECO:0007669"/>
    <property type="project" value="InterPro"/>
</dbReference>
<evidence type="ECO:0000256" key="8">
    <source>
        <dbReference type="RuleBase" id="RU364140"/>
    </source>
</evidence>
<keyword evidence="11" id="KW-1185">Reference proteome</keyword>
<dbReference type="EMBL" id="AMGV01000001">
    <property type="protein sequence ID" value="KEF63194.1"/>
    <property type="molecule type" value="Genomic_DNA"/>
</dbReference>
<feature type="region of interest" description="Disordered" evidence="9">
    <location>
        <begin position="48"/>
        <end position="80"/>
    </location>
</feature>
<evidence type="ECO:0000256" key="3">
    <source>
        <dbReference type="ARBA" id="ARBA00019610"/>
    </source>
</evidence>
<proteinExistence type="inferred from homology"/>
<dbReference type="Gene3D" id="6.10.250.2620">
    <property type="match status" value="1"/>
</dbReference>
<dbReference type="PANTHER" id="PTHR13114:SF7">
    <property type="entry name" value="MEDIATOR OF RNA POLYMERASE II TRANSCRIPTION SUBUNIT 17"/>
    <property type="match status" value="1"/>
</dbReference>
<dbReference type="GO" id="GO:0016592">
    <property type="term" value="C:mediator complex"/>
    <property type="evidence" value="ECO:0007669"/>
    <property type="project" value="InterPro"/>
</dbReference>
<dbReference type="OrthoDB" id="5319830at2759"/>
<dbReference type="GeneID" id="25276118"/>
<dbReference type="RefSeq" id="XP_013265784.1">
    <property type="nucleotide sequence ID" value="XM_013410330.1"/>
</dbReference>
<keyword evidence="6 8" id="KW-0539">Nucleus</keyword>
<evidence type="ECO:0000256" key="1">
    <source>
        <dbReference type="ARBA" id="ARBA00004123"/>
    </source>
</evidence>
<comment type="caution">
    <text evidence="10">The sequence shown here is derived from an EMBL/GenBank/DDBJ whole genome shotgun (WGS) entry which is preliminary data.</text>
</comment>
<comment type="similarity">
    <text evidence="2 8">Belongs to the Mediator complex subunit 17 family.</text>
</comment>
<dbReference type="GO" id="GO:0070847">
    <property type="term" value="C:core mediator complex"/>
    <property type="evidence" value="ECO:0007669"/>
    <property type="project" value="TreeGrafter"/>
</dbReference>
<evidence type="ECO:0000256" key="7">
    <source>
        <dbReference type="ARBA" id="ARBA00032014"/>
    </source>
</evidence>
<dbReference type="PANTHER" id="PTHR13114">
    <property type="entry name" value="MEDIATOR OF RNA POLYMERASE II TRANSCRIPTION SUBUNIT 17"/>
    <property type="match status" value="1"/>
</dbReference>
<keyword evidence="8" id="KW-0010">Activator</keyword>
<dbReference type="STRING" id="1182545.A0A072PSX2"/>
<evidence type="ECO:0000256" key="9">
    <source>
        <dbReference type="SAM" id="MobiDB-lite"/>
    </source>
</evidence>
<evidence type="ECO:0000256" key="6">
    <source>
        <dbReference type="ARBA" id="ARBA00023242"/>
    </source>
</evidence>
<dbReference type="Pfam" id="PF10156">
    <property type="entry name" value="Med17"/>
    <property type="match status" value="1"/>
</dbReference>
<gene>
    <name evidence="8" type="primary">MED17</name>
    <name evidence="10" type="ORF">A1O9_01171</name>
</gene>
<dbReference type="Proteomes" id="UP000027920">
    <property type="component" value="Unassembled WGS sequence"/>
</dbReference>
<evidence type="ECO:0000256" key="5">
    <source>
        <dbReference type="ARBA" id="ARBA00023163"/>
    </source>
</evidence>
<evidence type="ECO:0000256" key="4">
    <source>
        <dbReference type="ARBA" id="ARBA00023015"/>
    </source>
</evidence>
<dbReference type="HOGENOM" id="CLU_015164_1_0_1"/>
<comment type="subunit">
    <text evidence="8">Component of the Mediator complex.</text>
</comment>
<comment type="subcellular location">
    <subcellularLocation>
        <location evidence="1 8">Nucleus</location>
    </subcellularLocation>
</comment>
<sequence>MPESKSISLLVPSELSSQQQNLQAQIQQIVSQKGHFRHVTEQSLRIDIQGKKSANDPLTADAPASAQDDKDDDETPQKHQERLWKRRDEMLERLSYAQNEVLCALDFVSLLISKQSVPAQSSMSPALKEAVPIGTLATHVLQNKAPSAALRKQLNLASQGWRSESFKFASEKLSKASTKLKAEAEKESKYWAQIADLTARGWPVSRLPRDAKAIGVHFGFPEATQQFRDRGFALLRQLDDGTVSLDIPRRRRRLGVSITRGNKTTGMFHFREIMKDQDTNIDQQITEARDSLFEEELFYEISREARSTANQGITTRGQHIEIALDAHSKLSLLFGEDNGSNESMSPQDNETAEFVGTSLRLLLNAMHEQNLARRSQRPPVMTLKPRPIPEYALIRPVIGHLRHRTQLSALLSYCNALIQPFAKAGLPITLETKEFSAEVFKSLKIESSAAILADLVLPAKTALELTLTGGRRMQIGLATFLGSPLYGSRFETSEVDFEFAIAPFSQHETFEAFTMFVRHALLLNLVAHIASLATKSATKTRNTDHRDSRNWKVSSPHIGELTLWEAGEAIKKIQVAVHAHSISVKLTPKPTHDAPKHIMWSWTTQGSSKADSSGVARAAGMKFDDVVINEILGQT</sequence>
<organism evidence="10 11">
    <name type="scientific">Exophiala aquamarina CBS 119918</name>
    <dbReference type="NCBI Taxonomy" id="1182545"/>
    <lineage>
        <taxon>Eukaryota</taxon>
        <taxon>Fungi</taxon>
        <taxon>Dikarya</taxon>
        <taxon>Ascomycota</taxon>
        <taxon>Pezizomycotina</taxon>
        <taxon>Eurotiomycetes</taxon>
        <taxon>Chaetothyriomycetidae</taxon>
        <taxon>Chaetothyriales</taxon>
        <taxon>Herpotrichiellaceae</taxon>
        <taxon>Exophiala</taxon>
    </lineage>
</organism>
<keyword evidence="5 8" id="KW-0804">Transcription</keyword>
<evidence type="ECO:0000313" key="10">
    <source>
        <dbReference type="EMBL" id="KEF63194.1"/>
    </source>
</evidence>
<name>A0A072PSX2_9EURO</name>
<dbReference type="AlphaFoldDB" id="A0A072PSX2"/>
<accession>A0A072PSX2</accession>
<dbReference type="InterPro" id="IPR019313">
    <property type="entry name" value="Mediator_Med17"/>
</dbReference>
<evidence type="ECO:0000256" key="2">
    <source>
        <dbReference type="ARBA" id="ARBA00005635"/>
    </source>
</evidence>
<keyword evidence="4 8" id="KW-0805">Transcription regulation</keyword>
<evidence type="ECO:0000313" key="11">
    <source>
        <dbReference type="Proteomes" id="UP000027920"/>
    </source>
</evidence>
<reference evidence="10 11" key="1">
    <citation type="submission" date="2013-03" db="EMBL/GenBank/DDBJ databases">
        <title>The Genome Sequence of Exophiala aquamarina CBS 119918.</title>
        <authorList>
            <consortium name="The Broad Institute Genomics Platform"/>
            <person name="Cuomo C."/>
            <person name="de Hoog S."/>
            <person name="Gorbushina A."/>
            <person name="Walker B."/>
            <person name="Young S.K."/>
            <person name="Zeng Q."/>
            <person name="Gargeya S."/>
            <person name="Fitzgerald M."/>
            <person name="Haas B."/>
            <person name="Abouelleil A."/>
            <person name="Allen A.W."/>
            <person name="Alvarado L."/>
            <person name="Arachchi H.M."/>
            <person name="Berlin A.M."/>
            <person name="Chapman S.B."/>
            <person name="Gainer-Dewar J."/>
            <person name="Goldberg J."/>
            <person name="Griggs A."/>
            <person name="Gujja S."/>
            <person name="Hansen M."/>
            <person name="Howarth C."/>
            <person name="Imamovic A."/>
            <person name="Ireland A."/>
            <person name="Larimer J."/>
            <person name="McCowan C."/>
            <person name="Murphy C."/>
            <person name="Pearson M."/>
            <person name="Poon T.W."/>
            <person name="Priest M."/>
            <person name="Roberts A."/>
            <person name="Saif S."/>
            <person name="Shea T."/>
            <person name="Sisk P."/>
            <person name="Sykes S."/>
            <person name="Wortman J."/>
            <person name="Nusbaum C."/>
            <person name="Birren B."/>
        </authorList>
    </citation>
    <scope>NUCLEOTIDE SEQUENCE [LARGE SCALE GENOMIC DNA]</scope>
    <source>
        <strain evidence="10 11">CBS 119918</strain>
    </source>
</reference>